<feature type="transmembrane region" description="Helical" evidence="6">
    <location>
        <begin position="130"/>
        <end position="154"/>
    </location>
</feature>
<evidence type="ECO:0000259" key="7">
    <source>
        <dbReference type="PROSITE" id="PS50262"/>
    </source>
</evidence>
<sequence>MKEVNLTMVNGTMVLSNVSDIVVGTTELRRNEAYVRDYTLIANTVCVLLLPTLIMLISTFLIVRQMILPKSSIYTCNQERARKKRNRSITLMLIGIIVLFFVCHIGEVIISMYEMILFIDNGEKVEFPQLIRNLIVLNHLLIVMNSSLNFAIYCKDLVFRECAKKFYAKIFSEPSCIPISAGTHRILQTNQQMQRPLRRVQISDDQDQCAPPMPTVVVQSGKTLVTQTCDESTSDPMKIDGNENHS</sequence>
<dbReference type="Proteomes" id="UP000318571">
    <property type="component" value="Chromosome 5"/>
</dbReference>
<proteinExistence type="inferred from homology"/>
<feature type="transmembrane region" description="Helical" evidence="6">
    <location>
        <begin position="89"/>
        <end position="110"/>
    </location>
</feature>
<comment type="similarity">
    <text evidence="2">Belongs to the G-protein coupled receptor 1 family.</text>
</comment>
<reference evidence="8 9" key="1">
    <citation type="journal article" date="2018" name="Nat. Ecol. Evol.">
        <title>Genomic signatures of mitonuclear coevolution across populations of Tigriopus californicus.</title>
        <authorList>
            <person name="Barreto F.S."/>
            <person name="Watson E.T."/>
            <person name="Lima T.G."/>
            <person name="Willett C.S."/>
            <person name="Edmands S."/>
            <person name="Li W."/>
            <person name="Burton R.S."/>
        </authorList>
    </citation>
    <scope>NUCLEOTIDE SEQUENCE [LARGE SCALE GENOMIC DNA]</scope>
    <source>
        <strain evidence="8 9">San Diego</strain>
    </source>
</reference>
<dbReference type="EMBL" id="VCGU01000004">
    <property type="protein sequence ID" value="TRY76185.1"/>
    <property type="molecule type" value="Genomic_DNA"/>
</dbReference>
<keyword evidence="3 6" id="KW-0812">Transmembrane</keyword>
<dbReference type="InterPro" id="IPR017452">
    <property type="entry name" value="GPCR_Rhodpsn_7TM"/>
</dbReference>
<dbReference type="Gene3D" id="1.20.1070.10">
    <property type="entry name" value="Rhodopsin 7-helix transmembrane proteins"/>
    <property type="match status" value="1"/>
</dbReference>
<gene>
    <name evidence="8" type="ORF">TCAL_14750</name>
</gene>
<evidence type="ECO:0000313" key="8">
    <source>
        <dbReference type="EMBL" id="TRY76185.1"/>
    </source>
</evidence>
<dbReference type="PANTHER" id="PTHR46641:SF2">
    <property type="entry name" value="FMRFAMIDE RECEPTOR"/>
    <property type="match status" value="1"/>
</dbReference>
<dbReference type="PANTHER" id="PTHR46641">
    <property type="entry name" value="FMRFAMIDE RECEPTOR-RELATED"/>
    <property type="match status" value="1"/>
</dbReference>
<dbReference type="GO" id="GO:0004930">
    <property type="term" value="F:G protein-coupled receptor activity"/>
    <property type="evidence" value="ECO:0007669"/>
    <property type="project" value="InterPro"/>
</dbReference>
<dbReference type="GO" id="GO:0016020">
    <property type="term" value="C:membrane"/>
    <property type="evidence" value="ECO:0007669"/>
    <property type="project" value="UniProtKB-SubCell"/>
</dbReference>
<keyword evidence="9" id="KW-1185">Reference proteome</keyword>
<evidence type="ECO:0000256" key="5">
    <source>
        <dbReference type="ARBA" id="ARBA00023136"/>
    </source>
</evidence>
<feature type="transmembrane region" description="Helical" evidence="6">
    <location>
        <begin position="40"/>
        <end position="63"/>
    </location>
</feature>
<protein>
    <recommendedName>
        <fullName evidence="7">G-protein coupled receptors family 1 profile domain-containing protein</fullName>
    </recommendedName>
</protein>
<name>A0A553PES5_TIGCA</name>
<evidence type="ECO:0000313" key="9">
    <source>
        <dbReference type="Proteomes" id="UP000318571"/>
    </source>
</evidence>
<evidence type="ECO:0000256" key="4">
    <source>
        <dbReference type="ARBA" id="ARBA00022989"/>
    </source>
</evidence>
<feature type="domain" description="G-protein coupled receptors family 1 profile" evidence="7">
    <location>
        <begin position="1"/>
        <end position="153"/>
    </location>
</feature>
<dbReference type="PROSITE" id="PS50262">
    <property type="entry name" value="G_PROTEIN_RECEP_F1_2"/>
    <property type="match status" value="1"/>
</dbReference>
<evidence type="ECO:0000256" key="2">
    <source>
        <dbReference type="ARBA" id="ARBA00010663"/>
    </source>
</evidence>
<accession>A0A553PES5</accession>
<evidence type="ECO:0000256" key="3">
    <source>
        <dbReference type="ARBA" id="ARBA00022692"/>
    </source>
</evidence>
<comment type="caution">
    <text evidence="8">The sequence shown here is derived from an EMBL/GenBank/DDBJ whole genome shotgun (WGS) entry which is preliminary data.</text>
</comment>
<evidence type="ECO:0000256" key="1">
    <source>
        <dbReference type="ARBA" id="ARBA00004370"/>
    </source>
</evidence>
<organism evidence="8 9">
    <name type="scientific">Tigriopus californicus</name>
    <name type="common">Marine copepod</name>
    <dbReference type="NCBI Taxonomy" id="6832"/>
    <lineage>
        <taxon>Eukaryota</taxon>
        <taxon>Metazoa</taxon>
        <taxon>Ecdysozoa</taxon>
        <taxon>Arthropoda</taxon>
        <taxon>Crustacea</taxon>
        <taxon>Multicrustacea</taxon>
        <taxon>Hexanauplia</taxon>
        <taxon>Copepoda</taxon>
        <taxon>Harpacticoida</taxon>
        <taxon>Harpacticidae</taxon>
        <taxon>Tigriopus</taxon>
    </lineage>
</organism>
<evidence type="ECO:0000256" key="6">
    <source>
        <dbReference type="SAM" id="Phobius"/>
    </source>
</evidence>
<dbReference type="InterPro" id="IPR000276">
    <property type="entry name" value="GPCR_Rhodpsn"/>
</dbReference>
<dbReference type="Pfam" id="PF00001">
    <property type="entry name" value="7tm_1"/>
    <property type="match status" value="1"/>
</dbReference>
<dbReference type="InterPro" id="IPR052954">
    <property type="entry name" value="GPCR-Ligand_Int"/>
</dbReference>
<keyword evidence="5 6" id="KW-0472">Membrane</keyword>
<keyword evidence="4 6" id="KW-1133">Transmembrane helix</keyword>
<comment type="subcellular location">
    <subcellularLocation>
        <location evidence="1">Membrane</location>
    </subcellularLocation>
</comment>
<dbReference type="AlphaFoldDB" id="A0A553PES5"/>
<dbReference type="SUPFAM" id="SSF81321">
    <property type="entry name" value="Family A G protein-coupled receptor-like"/>
    <property type="match status" value="1"/>
</dbReference>